<evidence type="ECO:0000313" key="3">
    <source>
        <dbReference type="EMBL" id="GCC35832.1"/>
    </source>
</evidence>
<sequence>VRISTNEEPRTTAMENGVRLVKSEGDPREMSAESSQGEADEAPEEVTFSSAREEAERSIKAVLEIVRRDKALLKEKRRRREQLFKEQKKRRLLPDNILEAITSIPDKNNQTPDSSKEGEDCHSVQHAEEDSGLEEDVEECVNTRWKKSYMAICLKDQGQTSHQIENAKAFINYRLYGPGSRRSSVNEYFSLENKKAEKKKAAMLFVNKS</sequence>
<dbReference type="EMBL" id="BEZZ01000748">
    <property type="protein sequence ID" value="GCC35832.1"/>
    <property type="molecule type" value="Genomic_DNA"/>
</dbReference>
<dbReference type="OrthoDB" id="9907143at2759"/>
<feature type="compositionally biased region" description="Basic and acidic residues" evidence="1">
    <location>
        <begin position="1"/>
        <end position="10"/>
    </location>
</feature>
<evidence type="ECO:0000259" key="2">
    <source>
        <dbReference type="Pfam" id="PF08157"/>
    </source>
</evidence>
<feature type="compositionally biased region" description="Basic and acidic residues" evidence="1">
    <location>
        <begin position="114"/>
        <end position="129"/>
    </location>
</feature>
<dbReference type="PANTHER" id="PTHR32337">
    <property type="entry name" value="NUCLEOLAR PROTEIN 7"/>
    <property type="match status" value="1"/>
</dbReference>
<protein>
    <recommendedName>
        <fullName evidence="2">U3 small nucleolar RNA-associated protein NOL7 C-terminal domain-containing protein</fullName>
    </recommendedName>
</protein>
<keyword evidence="4" id="KW-1185">Reference proteome</keyword>
<feature type="compositionally biased region" description="Basic and acidic residues" evidence="1">
    <location>
        <begin position="21"/>
        <end position="31"/>
    </location>
</feature>
<dbReference type="AlphaFoldDB" id="A0A401SZL0"/>
<dbReference type="OMA" id="WACKEKA"/>
<accession>A0A401SZL0</accession>
<organism evidence="3 4">
    <name type="scientific">Chiloscyllium punctatum</name>
    <name type="common">Brownbanded bambooshark</name>
    <name type="synonym">Hemiscyllium punctatum</name>
    <dbReference type="NCBI Taxonomy" id="137246"/>
    <lineage>
        <taxon>Eukaryota</taxon>
        <taxon>Metazoa</taxon>
        <taxon>Chordata</taxon>
        <taxon>Craniata</taxon>
        <taxon>Vertebrata</taxon>
        <taxon>Chondrichthyes</taxon>
        <taxon>Elasmobranchii</taxon>
        <taxon>Galeomorphii</taxon>
        <taxon>Galeoidea</taxon>
        <taxon>Orectolobiformes</taxon>
        <taxon>Hemiscylliidae</taxon>
        <taxon>Chiloscyllium</taxon>
    </lineage>
</organism>
<dbReference type="STRING" id="137246.A0A401SZL0"/>
<dbReference type="GO" id="GO:0005730">
    <property type="term" value="C:nucleolus"/>
    <property type="evidence" value="ECO:0007669"/>
    <property type="project" value="TreeGrafter"/>
</dbReference>
<dbReference type="GO" id="GO:0003723">
    <property type="term" value="F:RNA binding"/>
    <property type="evidence" value="ECO:0007669"/>
    <property type="project" value="TreeGrafter"/>
</dbReference>
<proteinExistence type="predicted"/>
<gene>
    <name evidence="3" type="ORF">chiPu_0014320</name>
</gene>
<feature type="non-terminal residue" evidence="3">
    <location>
        <position position="1"/>
    </location>
</feature>
<feature type="region of interest" description="Disordered" evidence="1">
    <location>
        <begin position="101"/>
        <end position="136"/>
    </location>
</feature>
<evidence type="ECO:0000256" key="1">
    <source>
        <dbReference type="SAM" id="MobiDB-lite"/>
    </source>
</evidence>
<dbReference type="InterPro" id="IPR012579">
    <property type="entry name" value="NOL7_C"/>
</dbReference>
<dbReference type="Pfam" id="PF08157">
    <property type="entry name" value="NUC129"/>
    <property type="match status" value="1"/>
</dbReference>
<feature type="region of interest" description="Disordered" evidence="1">
    <location>
        <begin position="1"/>
        <end position="55"/>
    </location>
</feature>
<dbReference type="PANTHER" id="PTHR32337:SF2">
    <property type="entry name" value="NUCLEOLAR PROTEIN 7"/>
    <property type="match status" value="1"/>
</dbReference>
<feature type="domain" description="U3 small nucleolar RNA-associated protein NOL7 C-terminal" evidence="2">
    <location>
        <begin position="149"/>
        <end position="209"/>
    </location>
</feature>
<dbReference type="Proteomes" id="UP000287033">
    <property type="component" value="Unassembled WGS sequence"/>
</dbReference>
<name>A0A401SZL0_CHIPU</name>
<reference evidence="3 4" key="1">
    <citation type="journal article" date="2018" name="Nat. Ecol. Evol.">
        <title>Shark genomes provide insights into elasmobranch evolution and the origin of vertebrates.</title>
        <authorList>
            <person name="Hara Y"/>
            <person name="Yamaguchi K"/>
            <person name="Onimaru K"/>
            <person name="Kadota M"/>
            <person name="Koyanagi M"/>
            <person name="Keeley SD"/>
            <person name="Tatsumi K"/>
            <person name="Tanaka K"/>
            <person name="Motone F"/>
            <person name="Kageyama Y"/>
            <person name="Nozu R"/>
            <person name="Adachi N"/>
            <person name="Nishimura O"/>
            <person name="Nakagawa R"/>
            <person name="Tanegashima C"/>
            <person name="Kiyatake I"/>
            <person name="Matsumoto R"/>
            <person name="Murakumo K"/>
            <person name="Nishida K"/>
            <person name="Terakita A"/>
            <person name="Kuratani S"/>
            <person name="Sato K"/>
            <person name="Hyodo S Kuraku.S."/>
        </authorList>
    </citation>
    <scope>NUCLEOTIDE SEQUENCE [LARGE SCALE GENOMIC DNA]</scope>
</reference>
<evidence type="ECO:0000313" key="4">
    <source>
        <dbReference type="Proteomes" id="UP000287033"/>
    </source>
</evidence>
<comment type="caution">
    <text evidence="3">The sequence shown here is derived from an EMBL/GenBank/DDBJ whole genome shotgun (WGS) entry which is preliminary data.</text>
</comment>